<dbReference type="Proteomes" id="UP000185999">
    <property type="component" value="Unassembled WGS sequence"/>
</dbReference>
<dbReference type="NCBIfam" id="TIGR02285">
    <property type="entry name" value="TIGR02285 family protein"/>
    <property type="match status" value="1"/>
</dbReference>
<dbReference type="OrthoDB" id="8439154at2"/>
<keyword evidence="4" id="KW-1185">Reference proteome</keyword>
<gene>
    <name evidence="3" type="ORF">SAMN05421760_103104</name>
</gene>
<evidence type="ECO:0000313" key="3">
    <source>
        <dbReference type="EMBL" id="SIS67114.1"/>
    </source>
</evidence>
<feature type="signal peptide" evidence="1">
    <location>
        <begin position="1"/>
        <end position="22"/>
    </location>
</feature>
<dbReference type="Pfam" id="PF00497">
    <property type="entry name" value="SBP_bac_3"/>
    <property type="match status" value="1"/>
</dbReference>
<dbReference type="AlphaFoldDB" id="A0A1N7KZV9"/>
<evidence type="ECO:0000256" key="1">
    <source>
        <dbReference type="SAM" id="SignalP"/>
    </source>
</evidence>
<dbReference type="RefSeq" id="WP_054341771.1">
    <property type="nucleotide sequence ID" value="NZ_FTOE01000003.1"/>
</dbReference>
<dbReference type="STRING" id="619304.SAMN05421760_103104"/>
<organism evidence="3 4">
    <name type="scientific">Neptunomonas antarctica</name>
    <dbReference type="NCBI Taxonomy" id="619304"/>
    <lineage>
        <taxon>Bacteria</taxon>
        <taxon>Pseudomonadati</taxon>
        <taxon>Pseudomonadota</taxon>
        <taxon>Gammaproteobacteria</taxon>
        <taxon>Oceanospirillales</taxon>
        <taxon>Oceanospirillaceae</taxon>
        <taxon>Neptunomonas</taxon>
    </lineage>
</organism>
<name>A0A1N7KZV9_9GAMM</name>
<dbReference type="EMBL" id="FTOE01000003">
    <property type="protein sequence ID" value="SIS67114.1"/>
    <property type="molecule type" value="Genomic_DNA"/>
</dbReference>
<sequence>MTIHKKVYALLVVFLYVGQVSANTDKTITWYKPEFPPLSIVNGSDAGKGYSDRIENYLIQEMGSFDHVILVSPFKRTLRDMKKGLNACSVTLLKTPARSEFIAFTKPARLLLPNDLVVRKADLSKFNHFKDESGRISLEKIIQSGTVRIGYSNGRSYTKPIDALLAKYKGSEKLIERLGNEGPKGLLTMLTKGNIDAMFAQPVEAQFHGRSIGVASDIVQLPIKEIKEYTVGYIGCSKTPWGEAVIKKIDALLVEAVKRDDFRRFYEDFLDEDSKRRYRKIYAEYFKLK</sequence>
<reference evidence="4" key="1">
    <citation type="submission" date="2017-01" db="EMBL/GenBank/DDBJ databases">
        <authorList>
            <person name="Varghese N."/>
            <person name="Submissions S."/>
        </authorList>
    </citation>
    <scope>NUCLEOTIDE SEQUENCE [LARGE SCALE GENOMIC DNA]</scope>
    <source>
        <strain evidence="4">DSM 22306</strain>
    </source>
</reference>
<dbReference type="SUPFAM" id="SSF53850">
    <property type="entry name" value="Periplasmic binding protein-like II"/>
    <property type="match status" value="1"/>
</dbReference>
<keyword evidence="1" id="KW-0732">Signal</keyword>
<dbReference type="InterPro" id="IPR011972">
    <property type="entry name" value="CHP02285"/>
</dbReference>
<accession>A0A1N7KZV9</accession>
<dbReference type="Gene3D" id="3.40.190.10">
    <property type="entry name" value="Periplasmic binding protein-like II"/>
    <property type="match status" value="2"/>
</dbReference>
<protein>
    <recommendedName>
        <fullName evidence="2">Solute-binding protein family 3/N-terminal domain-containing protein</fullName>
    </recommendedName>
</protein>
<feature type="chain" id="PRO_5009943218" description="Solute-binding protein family 3/N-terminal domain-containing protein" evidence="1">
    <location>
        <begin position="23"/>
        <end position="289"/>
    </location>
</feature>
<evidence type="ECO:0000259" key="2">
    <source>
        <dbReference type="Pfam" id="PF00497"/>
    </source>
</evidence>
<evidence type="ECO:0000313" key="4">
    <source>
        <dbReference type="Proteomes" id="UP000185999"/>
    </source>
</evidence>
<dbReference type="InterPro" id="IPR001638">
    <property type="entry name" value="Solute-binding_3/MltF_N"/>
</dbReference>
<proteinExistence type="predicted"/>
<feature type="domain" description="Solute-binding protein family 3/N-terminal" evidence="2">
    <location>
        <begin position="32"/>
        <end position="287"/>
    </location>
</feature>